<keyword evidence="6 11" id="KW-0028">Amino-acid biosynthesis</keyword>
<dbReference type="EMBL" id="PIPZ01000001">
    <property type="protein sequence ID" value="RUO61441.1"/>
    <property type="molecule type" value="Genomic_DNA"/>
</dbReference>
<comment type="subunit">
    <text evidence="4 11">Homodimer.</text>
</comment>
<dbReference type="PANTHER" id="PTHR42885:SF2">
    <property type="entry name" value="HISTIDINOL-PHOSPHATE AMINOTRANSFERASE"/>
    <property type="match status" value="1"/>
</dbReference>
<evidence type="ECO:0000256" key="8">
    <source>
        <dbReference type="ARBA" id="ARBA00022898"/>
    </source>
</evidence>
<dbReference type="Gene3D" id="3.90.1150.10">
    <property type="entry name" value="Aspartate Aminotransferase, domain 1"/>
    <property type="match status" value="1"/>
</dbReference>
<evidence type="ECO:0000256" key="2">
    <source>
        <dbReference type="ARBA" id="ARBA00005011"/>
    </source>
</evidence>
<dbReference type="NCBIfam" id="TIGR01141">
    <property type="entry name" value="hisC"/>
    <property type="match status" value="1"/>
</dbReference>
<keyword evidence="5 11" id="KW-0032">Aminotransferase</keyword>
<feature type="modified residue" description="N6-(pyridoxal phosphate)lysine" evidence="11">
    <location>
        <position position="231"/>
    </location>
</feature>
<evidence type="ECO:0000256" key="10">
    <source>
        <dbReference type="ARBA" id="ARBA00047481"/>
    </source>
</evidence>
<keyword evidence="8 11" id="KW-0663">Pyridoxal phosphate</keyword>
<dbReference type="InterPro" id="IPR015421">
    <property type="entry name" value="PyrdxlP-dep_Trfase_major"/>
</dbReference>
<dbReference type="PROSITE" id="PS00599">
    <property type="entry name" value="AA_TRANSFER_CLASS_2"/>
    <property type="match status" value="1"/>
</dbReference>
<evidence type="ECO:0000256" key="3">
    <source>
        <dbReference type="ARBA" id="ARBA00007970"/>
    </source>
</evidence>
<proteinExistence type="inferred from homology"/>
<dbReference type="UniPathway" id="UPA00031">
    <property type="reaction ID" value="UER00012"/>
</dbReference>
<dbReference type="Proteomes" id="UP000288127">
    <property type="component" value="Unassembled WGS sequence"/>
</dbReference>
<feature type="domain" description="Aminotransferase class I/classII large" evidence="12">
    <location>
        <begin position="37"/>
        <end position="368"/>
    </location>
</feature>
<evidence type="ECO:0000259" key="12">
    <source>
        <dbReference type="Pfam" id="PF00155"/>
    </source>
</evidence>
<dbReference type="GO" id="GO:0030170">
    <property type="term" value="F:pyridoxal phosphate binding"/>
    <property type="evidence" value="ECO:0007669"/>
    <property type="project" value="InterPro"/>
</dbReference>
<dbReference type="InterPro" id="IPR005861">
    <property type="entry name" value="HisP_aminotrans"/>
</dbReference>
<evidence type="ECO:0000256" key="11">
    <source>
        <dbReference type="HAMAP-Rule" id="MF_01023"/>
    </source>
</evidence>
<evidence type="ECO:0000256" key="7">
    <source>
        <dbReference type="ARBA" id="ARBA00022679"/>
    </source>
</evidence>
<gene>
    <name evidence="11" type="primary">hisC</name>
    <name evidence="13" type="ORF">CWI76_04065</name>
</gene>
<dbReference type="EC" id="2.6.1.9" evidence="11"/>
<organism evidence="13 14">
    <name type="scientific">Pseudidiomarina marina</name>
    <dbReference type="NCBI Taxonomy" id="502366"/>
    <lineage>
        <taxon>Bacteria</taxon>
        <taxon>Pseudomonadati</taxon>
        <taxon>Pseudomonadota</taxon>
        <taxon>Gammaproteobacteria</taxon>
        <taxon>Alteromonadales</taxon>
        <taxon>Idiomarinaceae</taxon>
        <taxon>Pseudidiomarina</taxon>
    </lineage>
</organism>
<dbReference type="HAMAP" id="MF_01023">
    <property type="entry name" value="HisC_aminotrans_2"/>
    <property type="match status" value="1"/>
</dbReference>
<dbReference type="OrthoDB" id="9813612at2"/>
<dbReference type="CDD" id="cd00609">
    <property type="entry name" value="AAT_like"/>
    <property type="match status" value="1"/>
</dbReference>
<keyword evidence="14" id="KW-1185">Reference proteome</keyword>
<evidence type="ECO:0000256" key="5">
    <source>
        <dbReference type="ARBA" id="ARBA00022576"/>
    </source>
</evidence>
<dbReference type="InterPro" id="IPR004839">
    <property type="entry name" value="Aminotransferase_I/II_large"/>
</dbReference>
<accession>A0A432YKD4</accession>
<protein>
    <recommendedName>
        <fullName evidence="11">Histidinol-phosphate aminotransferase</fullName>
        <ecNumber evidence="11">2.6.1.9</ecNumber>
    </recommendedName>
    <alternativeName>
        <fullName evidence="11">Imidazole acetol-phosphate transaminase</fullName>
    </alternativeName>
</protein>
<name>A0A432YKD4_9GAMM</name>
<dbReference type="AlphaFoldDB" id="A0A432YKD4"/>
<dbReference type="InterPro" id="IPR015422">
    <property type="entry name" value="PyrdxlP-dep_Trfase_small"/>
</dbReference>
<evidence type="ECO:0000256" key="1">
    <source>
        <dbReference type="ARBA" id="ARBA00001933"/>
    </source>
</evidence>
<dbReference type="Pfam" id="PF00155">
    <property type="entry name" value="Aminotran_1_2"/>
    <property type="match status" value="1"/>
</dbReference>
<comment type="catalytic activity">
    <reaction evidence="10 11">
        <text>L-histidinol phosphate + 2-oxoglutarate = 3-(imidazol-4-yl)-2-oxopropyl phosphate + L-glutamate</text>
        <dbReference type="Rhea" id="RHEA:23744"/>
        <dbReference type="ChEBI" id="CHEBI:16810"/>
        <dbReference type="ChEBI" id="CHEBI:29985"/>
        <dbReference type="ChEBI" id="CHEBI:57766"/>
        <dbReference type="ChEBI" id="CHEBI:57980"/>
        <dbReference type="EC" id="2.6.1.9"/>
    </reaction>
</comment>
<sequence>MTLAATLQRAHLAELTPYASARRSMSGGAVWLNANEAPVTPVLAETATQLNRYPSFQSAALNQAYANYAQVSAEQVLSCRGSDEAIDLLIRSFCEPGQDAIMITTPTYGMYAISAQTQGAGVVDVPLVSAEDGTLQLNVDGMLDAMASNSQRIKLVFVCNPSNPLGNNVNLVELKRLIESVGDQALVVVDEAYIEFAAHELATNRNVQALNEVSQWLAKYPQLVVMRTLSKAFGLAAIRCGFALANTDVIDVLRKVIAPYPMPQPCLDIAEKALSAEGIAAMQQAIAETTAQRLTFVEAIANKPWIKKVWPSCTNFVLLDVENAEQLVEQCRLGGVLIRNQSAQRGLNNSVRVSIGSAAEMQQLMEVLP</sequence>
<reference evidence="14" key="1">
    <citation type="journal article" date="2018" name="Front. Microbiol.">
        <title>Genome-Based Analysis Reveals the Taxonomy and Diversity of the Family Idiomarinaceae.</title>
        <authorList>
            <person name="Liu Y."/>
            <person name="Lai Q."/>
            <person name="Shao Z."/>
        </authorList>
    </citation>
    <scope>NUCLEOTIDE SEQUENCE [LARGE SCALE GENOMIC DNA]</scope>
    <source>
        <strain evidence="14">PIM1</strain>
    </source>
</reference>
<dbReference type="GO" id="GO:0000105">
    <property type="term" value="P:L-histidine biosynthetic process"/>
    <property type="evidence" value="ECO:0007669"/>
    <property type="project" value="UniProtKB-UniRule"/>
</dbReference>
<comment type="cofactor">
    <cofactor evidence="1 11">
        <name>pyridoxal 5'-phosphate</name>
        <dbReference type="ChEBI" id="CHEBI:597326"/>
    </cofactor>
</comment>
<comment type="pathway">
    <text evidence="2 11">Amino-acid biosynthesis; L-histidine biosynthesis; L-histidine from 5-phospho-alpha-D-ribose 1-diphosphate: step 7/9.</text>
</comment>
<evidence type="ECO:0000256" key="9">
    <source>
        <dbReference type="ARBA" id="ARBA00023102"/>
    </source>
</evidence>
<dbReference type="InterPro" id="IPR015424">
    <property type="entry name" value="PyrdxlP-dep_Trfase"/>
</dbReference>
<keyword evidence="7 11" id="KW-0808">Transferase</keyword>
<evidence type="ECO:0000256" key="6">
    <source>
        <dbReference type="ARBA" id="ARBA00022605"/>
    </source>
</evidence>
<keyword evidence="9 11" id="KW-0368">Histidine biosynthesis</keyword>
<evidence type="ECO:0000313" key="13">
    <source>
        <dbReference type="EMBL" id="RUO61441.1"/>
    </source>
</evidence>
<comment type="similarity">
    <text evidence="3 11">Belongs to the class-II pyridoxal-phosphate-dependent aminotransferase family. Histidinol-phosphate aminotransferase subfamily.</text>
</comment>
<dbReference type="InterPro" id="IPR001917">
    <property type="entry name" value="Aminotrans_II_pyridoxalP_BS"/>
</dbReference>
<evidence type="ECO:0000256" key="4">
    <source>
        <dbReference type="ARBA" id="ARBA00011738"/>
    </source>
</evidence>
<dbReference type="SUPFAM" id="SSF53383">
    <property type="entry name" value="PLP-dependent transferases"/>
    <property type="match status" value="1"/>
</dbReference>
<dbReference type="PANTHER" id="PTHR42885">
    <property type="entry name" value="HISTIDINOL-PHOSPHATE AMINOTRANSFERASE-RELATED"/>
    <property type="match status" value="1"/>
</dbReference>
<dbReference type="RefSeq" id="WP_126759066.1">
    <property type="nucleotide sequence ID" value="NZ_PIPZ01000001.1"/>
</dbReference>
<comment type="caution">
    <text evidence="13">The sequence shown here is derived from an EMBL/GenBank/DDBJ whole genome shotgun (WGS) entry which is preliminary data.</text>
</comment>
<dbReference type="Gene3D" id="3.40.640.10">
    <property type="entry name" value="Type I PLP-dependent aspartate aminotransferase-like (Major domain)"/>
    <property type="match status" value="1"/>
</dbReference>
<evidence type="ECO:0000313" key="14">
    <source>
        <dbReference type="Proteomes" id="UP000288127"/>
    </source>
</evidence>
<dbReference type="GO" id="GO:0004400">
    <property type="term" value="F:histidinol-phosphate transaminase activity"/>
    <property type="evidence" value="ECO:0007669"/>
    <property type="project" value="UniProtKB-UniRule"/>
</dbReference>